<dbReference type="Gene3D" id="3.30.2410.10">
    <property type="entry name" value="Hect, E3 ligase catalytic domain"/>
    <property type="match status" value="1"/>
</dbReference>
<feature type="repeat" description="RCC1" evidence="5">
    <location>
        <begin position="1"/>
        <end position="52"/>
    </location>
</feature>
<comment type="caution">
    <text evidence="7">The sequence shown here is derived from an EMBL/GenBank/DDBJ whole genome shotgun (WGS) entry which is preliminary data.</text>
</comment>
<evidence type="ECO:0000256" key="5">
    <source>
        <dbReference type="PROSITE-ProRule" id="PRU00235"/>
    </source>
</evidence>
<proteinExistence type="predicted"/>
<dbReference type="Gene3D" id="3.30.2160.10">
    <property type="entry name" value="Hect, E3 ligase catalytic domain"/>
    <property type="match status" value="1"/>
</dbReference>
<dbReference type="GO" id="GO:0009966">
    <property type="term" value="P:regulation of signal transduction"/>
    <property type="evidence" value="ECO:0007669"/>
    <property type="project" value="UniProtKB-ARBA"/>
</dbReference>
<gene>
    <name evidence="7" type="ORF">QYM36_018695</name>
</gene>
<feature type="repeat" description="RCC1" evidence="5">
    <location>
        <begin position="209"/>
        <end position="260"/>
    </location>
</feature>
<keyword evidence="8" id="KW-1185">Reference proteome</keyword>
<dbReference type="InterPro" id="IPR058923">
    <property type="entry name" value="RCC1-like_dom"/>
</dbReference>
<accession>A0AA88KRE1</accession>
<dbReference type="PRINTS" id="PR00633">
    <property type="entry name" value="RCCNDNSATION"/>
</dbReference>
<dbReference type="FunFam" id="3.30.2410.10:FF:000003">
    <property type="entry name" value="probable E3 ubiquitin-protein ligase HERC4 isoform X1"/>
    <property type="match status" value="1"/>
</dbReference>
<evidence type="ECO:0000259" key="6">
    <source>
        <dbReference type="PROSITE" id="PS50237"/>
    </source>
</evidence>
<feature type="repeat" description="RCC1" evidence="5">
    <location>
        <begin position="156"/>
        <end position="208"/>
    </location>
</feature>
<dbReference type="AlphaFoldDB" id="A0AA88KRE1"/>
<keyword evidence="1" id="KW-0808">Transferase</keyword>
<dbReference type="PANTHER" id="PTHR45622">
    <property type="entry name" value="UBIQUITIN-PROTEIN LIGASE E3A-RELATED"/>
    <property type="match status" value="1"/>
</dbReference>
<dbReference type="Pfam" id="PF00632">
    <property type="entry name" value="HECT"/>
    <property type="match status" value="1"/>
</dbReference>
<dbReference type="EMBL" id="JAVRJZ010000186">
    <property type="protein sequence ID" value="KAK2702703.1"/>
    <property type="molecule type" value="Genomic_DNA"/>
</dbReference>
<evidence type="ECO:0000256" key="4">
    <source>
        <dbReference type="PROSITE-ProRule" id="PRU00104"/>
    </source>
</evidence>
<keyword evidence="2" id="KW-0677">Repeat</keyword>
<dbReference type="GO" id="GO:0004842">
    <property type="term" value="F:ubiquitin-protein transferase activity"/>
    <property type="evidence" value="ECO:0007669"/>
    <property type="project" value="InterPro"/>
</dbReference>
<dbReference type="SMART" id="SM00119">
    <property type="entry name" value="HECTc"/>
    <property type="match status" value="1"/>
</dbReference>
<evidence type="ECO:0000313" key="8">
    <source>
        <dbReference type="Proteomes" id="UP001187531"/>
    </source>
</evidence>
<name>A0AA88KRE1_ARTSF</name>
<dbReference type="Gene3D" id="3.90.1750.10">
    <property type="entry name" value="Hect, E3 ligase catalytic domains"/>
    <property type="match status" value="1"/>
</dbReference>
<dbReference type="PROSITE" id="PS50237">
    <property type="entry name" value="HECT"/>
    <property type="match status" value="1"/>
</dbReference>
<feature type="repeat" description="RCC1" evidence="5">
    <location>
        <begin position="261"/>
        <end position="312"/>
    </location>
</feature>
<reference evidence="7" key="1">
    <citation type="submission" date="2023-07" db="EMBL/GenBank/DDBJ databases">
        <title>Chromosome-level genome assembly of Artemia franciscana.</title>
        <authorList>
            <person name="Jo E."/>
        </authorList>
    </citation>
    <scope>NUCLEOTIDE SEQUENCE</scope>
    <source>
        <tissue evidence="7">Whole body</tissue>
    </source>
</reference>
<dbReference type="PROSITE" id="PS50012">
    <property type="entry name" value="RCC1_3"/>
    <property type="match status" value="6"/>
</dbReference>
<dbReference type="Pfam" id="PF25390">
    <property type="entry name" value="WD40_RLD"/>
    <property type="match status" value="1"/>
</dbReference>
<feature type="active site" description="Glycyl thioester intermediate" evidence="4">
    <location>
        <position position="1002"/>
    </location>
</feature>
<dbReference type="InterPro" id="IPR009091">
    <property type="entry name" value="RCC1/BLIP-II"/>
</dbReference>
<protein>
    <recommendedName>
        <fullName evidence="6">HECT domain-containing protein</fullName>
    </recommendedName>
</protein>
<dbReference type="Proteomes" id="UP001187531">
    <property type="component" value="Unassembled WGS sequence"/>
</dbReference>
<sequence>MFCWGKTENGQLGCKGTEDGCVFQPLQLNFDGSWKLKDVVSGENHTLMVLYDGQIWSCGSNKYGQLGRNKATKTLGPVGNLQHQKILKAAAGLAHSLALDQKGHIFSWGCNSSGQLGHGYELEFIRMPTLIESLESKKVIQIACGLEHSMALTDTGEIYSWGNVNFGQLGLGPLETCIVNPQLVKSLVGIPISYIVCGGYHSFAVSKSGAVFGWGRNDNGQLGLGDRSHRVTPYLLSSLEDQKIVYMCCGRDHSVALNTDGHVFTFGAGKYGQLGHGSTDDELIPRKIQELSQLIVTQIAAGKCHSLAFAPKSGNIYSFGLNESGQLANLSSGLPQAINEHFFGYEKEILRGSPSWSPYAIDRIFAGGDQSFATVKHLQPLFLPADYRERKINDSILEVNTSSLTKILPGISEESEVQEALTFVESVFQSSSCLNGSFLKYKSHYGCSSSNHGIRIEEVESTFNKLSLVQNDSILNRVLKCVTQYMIPNFNLPSPHPENLRICIILPFYHEMMITEHFAELQIPFARLLLRVIHDENNEAVIGNWYEDLPAECFLRVIGIYKKIIVYLLNQPGLQLTAPCYNVNLFLSLEVLKKFHAISQKRLKTIGFENFYVPELTRKVDIRKDFYGFLRVRLNPSLSFFFCNYPFLFDAIAKTVLLRTHHYLQRKSRDNIESVPREIDYQSEFLNITVSRKNILDDTINQLGSATVRDFKKELKVKFVGEEAQDYGGVRKEFLILITREILDPEQKMFKVNEETRSLWFSPSSETPNSRYSVAGLLCGLAIYNSTIINLPFPPVLYKKLLKEPVGLADVADVSPQFHRSCISILEYEGDDFEETFSLTFEVQHQVSGKVVTVPLKPGFEDTPVSQSNKHEYVDLYVDFLLNKSIEKQYDYFHQAFHNICGGNALNLFHSSELLVLVSGSENYDWHEFEKCAGYRNGYSVDHPTIKLFWEVFHDLQLEEKKNFLKFLTGSDRVPISGMKSLKIHIQPMGGGDAFLPVAHTCFGLLDLPQYHTKENLRYKLLQSIQHTEGFSLV</sequence>
<feature type="repeat" description="RCC1" evidence="5">
    <location>
        <begin position="103"/>
        <end position="155"/>
    </location>
</feature>
<evidence type="ECO:0000313" key="7">
    <source>
        <dbReference type="EMBL" id="KAK2702703.1"/>
    </source>
</evidence>
<dbReference type="CDD" id="cd00078">
    <property type="entry name" value="HECTc"/>
    <property type="match status" value="1"/>
</dbReference>
<evidence type="ECO:0000256" key="1">
    <source>
        <dbReference type="ARBA" id="ARBA00022679"/>
    </source>
</evidence>
<dbReference type="InterPro" id="IPR051709">
    <property type="entry name" value="Ub-ligase/GTPase-reg"/>
</dbReference>
<keyword evidence="3 4" id="KW-0833">Ubl conjugation pathway</keyword>
<dbReference type="InterPro" id="IPR000569">
    <property type="entry name" value="HECT_dom"/>
</dbReference>
<evidence type="ECO:0000256" key="2">
    <source>
        <dbReference type="ARBA" id="ARBA00022737"/>
    </source>
</evidence>
<dbReference type="PANTHER" id="PTHR45622:SF76">
    <property type="entry name" value="HECT AND RLD DOMAIN CONTAINING E3 UBIQUITIN LIGASE 4, ISOFORM C"/>
    <property type="match status" value="1"/>
</dbReference>
<dbReference type="Gene3D" id="2.130.10.30">
    <property type="entry name" value="Regulator of chromosome condensation 1/beta-lactamase-inhibitor protein II"/>
    <property type="match status" value="2"/>
</dbReference>
<evidence type="ECO:0000256" key="3">
    <source>
        <dbReference type="ARBA" id="ARBA00022786"/>
    </source>
</evidence>
<dbReference type="InterPro" id="IPR000408">
    <property type="entry name" value="Reg_chr_condens"/>
</dbReference>
<dbReference type="SUPFAM" id="SSF50985">
    <property type="entry name" value="RCC1/BLIP-II"/>
    <property type="match status" value="1"/>
</dbReference>
<dbReference type="SUPFAM" id="SSF56204">
    <property type="entry name" value="Hect, E3 ligase catalytic domain"/>
    <property type="match status" value="1"/>
</dbReference>
<dbReference type="InterPro" id="IPR035983">
    <property type="entry name" value="Hect_E3_ubiquitin_ligase"/>
</dbReference>
<feature type="repeat" description="RCC1" evidence="5">
    <location>
        <begin position="53"/>
        <end position="102"/>
    </location>
</feature>
<dbReference type="PROSITE" id="PS00626">
    <property type="entry name" value="RCC1_2"/>
    <property type="match status" value="2"/>
</dbReference>
<feature type="domain" description="HECT" evidence="6">
    <location>
        <begin position="707"/>
        <end position="1034"/>
    </location>
</feature>
<organism evidence="7 8">
    <name type="scientific">Artemia franciscana</name>
    <name type="common">Brine shrimp</name>
    <name type="synonym">Artemia sanfranciscana</name>
    <dbReference type="NCBI Taxonomy" id="6661"/>
    <lineage>
        <taxon>Eukaryota</taxon>
        <taxon>Metazoa</taxon>
        <taxon>Ecdysozoa</taxon>
        <taxon>Arthropoda</taxon>
        <taxon>Crustacea</taxon>
        <taxon>Branchiopoda</taxon>
        <taxon>Anostraca</taxon>
        <taxon>Artemiidae</taxon>
        <taxon>Artemia</taxon>
    </lineage>
</organism>